<dbReference type="InterPro" id="IPR050091">
    <property type="entry name" value="PKS_NRPS_Biosynth_Enz"/>
</dbReference>
<dbReference type="SUPFAM" id="SSF47336">
    <property type="entry name" value="ACP-like"/>
    <property type="match status" value="1"/>
</dbReference>
<dbReference type="GO" id="GO:0004315">
    <property type="term" value="F:3-oxoacyl-[acyl-carrier-protein] synthase activity"/>
    <property type="evidence" value="ECO:0007669"/>
    <property type="project" value="InterPro"/>
</dbReference>
<dbReference type="Pfam" id="PF00698">
    <property type="entry name" value="Acyl_transf_1"/>
    <property type="match status" value="1"/>
</dbReference>
<dbReference type="Pfam" id="PF08659">
    <property type="entry name" value="KR"/>
    <property type="match status" value="1"/>
</dbReference>
<feature type="region of interest" description="C-terminal hotdog fold" evidence="7">
    <location>
        <begin position="1091"/>
        <end position="1240"/>
    </location>
</feature>
<dbReference type="InterPro" id="IPR014030">
    <property type="entry name" value="Ketoacyl_synth_N"/>
</dbReference>
<feature type="region of interest" description="N-terminal hotdog fold" evidence="7">
    <location>
        <begin position="938"/>
        <end position="1074"/>
    </location>
</feature>
<dbReference type="GO" id="GO:0031177">
    <property type="term" value="F:phosphopantetheine binding"/>
    <property type="evidence" value="ECO:0007669"/>
    <property type="project" value="InterPro"/>
</dbReference>
<dbReference type="Pfam" id="PF22621">
    <property type="entry name" value="CurL-like_PKS_C"/>
    <property type="match status" value="1"/>
</dbReference>
<name>A0A450RV85_9GAMM</name>
<dbReference type="InterPro" id="IPR049900">
    <property type="entry name" value="PKS_mFAS_DH"/>
</dbReference>
<feature type="active site" description="Proton acceptor; for dehydratase activity" evidence="7">
    <location>
        <position position="970"/>
    </location>
</feature>
<dbReference type="InterPro" id="IPR016036">
    <property type="entry name" value="Malonyl_transacylase_ACP-bd"/>
</dbReference>
<dbReference type="PROSITE" id="PS50075">
    <property type="entry name" value="CARRIER"/>
    <property type="match status" value="1"/>
</dbReference>
<evidence type="ECO:0000313" key="12">
    <source>
        <dbReference type="EMBL" id="VFJ42998.1"/>
    </source>
</evidence>
<dbReference type="SMART" id="SM01294">
    <property type="entry name" value="PKS_PP_betabranch"/>
    <property type="match status" value="1"/>
</dbReference>
<dbReference type="SUPFAM" id="SSF53901">
    <property type="entry name" value="Thiolase-like"/>
    <property type="match status" value="1"/>
</dbReference>
<dbReference type="PROSITE" id="PS00606">
    <property type="entry name" value="KS3_1"/>
    <property type="match status" value="1"/>
</dbReference>
<dbReference type="SUPFAM" id="SSF51735">
    <property type="entry name" value="NAD(P)-binding Rossmann-fold domains"/>
    <property type="match status" value="2"/>
</dbReference>
<dbReference type="PANTHER" id="PTHR43775">
    <property type="entry name" value="FATTY ACID SYNTHASE"/>
    <property type="match status" value="1"/>
</dbReference>
<dbReference type="EMBL" id="CAADEY010000003">
    <property type="protein sequence ID" value="VFJ42998.1"/>
    <property type="molecule type" value="Genomic_DNA"/>
</dbReference>
<comment type="similarity">
    <text evidence="2">Belongs to the short-chain dehydrogenases/reductases (SDR) family.</text>
</comment>
<dbReference type="InterPro" id="IPR014031">
    <property type="entry name" value="Ketoacyl_synth_C"/>
</dbReference>
<keyword evidence="4" id="KW-0597">Phosphoprotein</keyword>
<protein>
    <submittedName>
        <fullName evidence="12">Acyl transferase domain-containing protein</fullName>
    </submittedName>
</protein>
<dbReference type="Gene3D" id="3.10.129.110">
    <property type="entry name" value="Polyketide synthase dehydratase"/>
    <property type="match status" value="1"/>
</dbReference>
<dbReference type="UniPathway" id="UPA00094"/>
<dbReference type="InterPro" id="IPR049552">
    <property type="entry name" value="PKS_DH_N"/>
</dbReference>
<dbReference type="InterPro" id="IPR036736">
    <property type="entry name" value="ACP-like_sf"/>
</dbReference>
<dbReference type="FunFam" id="3.40.366.10:FF:000002">
    <property type="entry name" value="Probable polyketide synthase 2"/>
    <property type="match status" value="1"/>
</dbReference>
<evidence type="ECO:0000256" key="7">
    <source>
        <dbReference type="PROSITE-ProRule" id="PRU01363"/>
    </source>
</evidence>
<dbReference type="Gene3D" id="3.40.50.720">
    <property type="entry name" value="NAD(P)-binding Rossmann-like Domain"/>
    <property type="match status" value="1"/>
</dbReference>
<dbReference type="Gene3D" id="3.40.366.10">
    <property type="entry name" value="Malonyl-Coenzyme A Acyl Carrier Protein, domain 2"/>
    <property type="match status" value="1"/>
</dbReference>
<evidence type="ECO:0000256" key="5">
    <source>
        <dbReference type="ARBA" id="ARBA00022679"/>
    </source>
</evidence>
<dbReference type="CDD" id="cd00833">
    <property type="entry name" value="PKS"/>
    <property type="match status" value="1"/>
</dbReference>
<evidence type="ECO:0000259" key="9">
    <source>
        <dbReference type="PROSITE" id="PS50075"/>
    </source>
</evidence>
<dbReference type="InterPro" id="IPR020841">
    <property type="entry name" value="PKS_Beta-ketoAc_synthase_dom"/>
</dbReference>
<dbReference type="SUPFAM" id="SSF52151">
    <property type="entry name" value="FabD/lysophospholipase-like"/>
    <property type="match status" value="1"/>
</dbReference>
<evidence type="ECO:0000259" key="10">
    <source>
        <dbReference type="PROSITE" id="PS52004"/>
    </source>
</evidence>
<dbReference type="Gene3D" id="3.40.47.10">
    <property type="match status" value="1"/>
</dbReference>
<dbReference type="Pfam" id="PF00109">
    <property type="entry name" value="ketoacyl-synt"/>
    <property type="match status" value="1"/>
</dbReference>
<keyword evidence="3" id="KW-0596">Phosphopantetheine</keyword>
<dbReference type="InterPro" id="IPR006162">
    <property type="entry name" value="Ppantetheine_attach_site"/>
</dbReference>
<dbReference type="InterPro" id="IPR036291">
    <property type="entry name" value="NAD(P)-bd_dom_sf"/>
</dbReference>
<keyword evidence="5 12" id="KW-0808">Transferase</keyword>
<dbReference type="InterPro" id="IPR014043">
    <property type="entry name" value="Acyl_transferase_dom"/>
</dbReference>
<dbReference type="InterPro" id="IPR009081">
    <property type="entry name" value="PP-bd_ACP"/>
</dbReference>
<dbReference type="PROSITE" id="PS00012">
    <property type="entry name" value="PHOSPHOPANTETHEINE"/>
    <property type="match status" value="1"/>
</dbReference>
<feature type="compositionally biased region" description="Acidic residues" evidence="8">
    <location>
        <begin position="1862"/>
        <end position="1875"/>
    </location>
</feature>
<feature type="active site" description="Proton donor; for dehydratase activity" evidence="7">
    <location>
        <position position="1152"/>
    </location>
</feature>
<dbReference type="InterPro" id="IPR018201">
    <property type="entry name" value="Ketoacyl_synth_AS"/>
</dbReference>
<organism evidence="12">
    <name type="scientific">Candidatus Kentrum sp. DK</name>
    <dbReference type="NCBI Taxonomy" id="2126562"/>
    <lineage>
        <taxon>Bacteria</taxon>
        <taxon>Pseudomonadati</taxon>
        <taxon>Pseudomonadota</taxon>
        <taxon>Gammaproteobacteria</taxon>
        <taxon>Candidatus Kentrum</taxon>
    </lineage>
</organism>
<reference evidence="12" key="1">
    <citation type="submission" date="2019-02" db="EMBL/GenBank/DDBJ databases">
        <authorList>
            <person name="Gruber-Vodicka R. H."/>
            <person name="Seah K. B. B."/>
        </authorList>
    </citation>
    <scope>NUCLEOTIDE SEQUENCE</scope>
    <source>
        <strain evidence="12">BECK_DK161</strain>
    </source>
</reference>
<proteinExistence type="inferred from homology"/>
<dbReference type="FunFam" id="3.40.47.10:FF:000019">
    <property type="entry name" value="Polyketide synthase type I"/>
    <property type="match status" value="1"/>
</dbReference>
<comment type="pathway">
    <text evidence="1">Lipid metabolism; fatty acid biosynthesis.</text>
</comment>
<dbReference type="SMART" id="SM00823">
    <property type="entry name" value="PKS_PP"/>
    <property type="match status" value="1"/>
</dbReference>
<feature type="region of interest" description="Disordered" evidence="8">
    <location>
        <begin position="1453"/>
        <end position="1473"/>
    </location>
</feature>
<dbReference type="GO" id="GO:0005886">
    <property type="term" value="C:plasma membrane"/>
    <property type="evidence" value="ECO:0007669"/>
    <property type="project" value="TreeGrafter"/>
</dbReference>
<dbReference type="SMART" id="SM00822">
    <property type="entry name" value="PKS_KR"/>
    <property type="match status" value="1"/>
</dbReference>
<dbReference type="InterPro" id="IPR001227">
    <property type="entry name" value="Ac_transferase_dom_sf"/>
</dbReference>
<dbReference type="GO" id="GO:0004312">
    <property type="term" value="F:fatty acid synthase activity"/>
    <property type="evidence" value="ECO:0007669"/>
    <property type="project" value="TreeGrafter"/>
</dbReference>
<dbReference type="InterPro" id="IPR020806">
    <property type="entry name" value="PKS_PP-bd"/>
</dbReference>
<dbReference type="InterPro" id="IPR016039">
    <property type="entry name" value="Thiolase-like"/>
</dbReference>
<dbReference type="InterPro" id="IPR016035">
    <property type="entry name" value="Acyl_Trfase/lysoPLipase"/>
</dbReference>
<dbReference type="InterPro" id="IPR057326">
    <property type="entry name" value="KR_dom"/>
</dbReference>
<dbReference type="GO" id="GO:0071770">
    <property type="term" value="P:DIM/DIP cell wall layer assembly"/>
    <property type="evidence" value="ECO:0007669"/>
    <property type="project" value="TreeGrafter"/>
</dbReference>
<dbReference type="GO" id="GO:0005737">
    <property type="term" value="C:cytoplasm"/>
    <property type="evidence" value="ECO:0007669"/>
    <property type="project" value="TreeGrafter"/>
</dbReference>
<gene>
    <name evidence="12" type="ORF">BECKDK2373C_GA0170839_100313</name>
</gene>
<evidence type="ECO:0000256" key="6">
    <source>
        <dbReference type="ARBA" id="ARBA00054155"/>
    </source>
</evidence>
<dbReference type="Gene3D" id="1.10.1200.10">
    <property type="entry name" value="ACP-like"/>
    <property type="match status" value="1"/>
</dbReference>
<evidence type="ECO:0000256" key="2">
    <source>
        <dbReference type="ARBA" id="ARBA00006484"/>
    </source>
</evidence>
<dbReference type="InterPro" id="IPR042104">
    <property type="entry name" value="PKS_dehydratase_sf"/>
</dbReference>
<evidence type="ECO:0000259" key="11">
    <source>
        <dbReference type="PROSITE" id="PS52019"/>
    </source>
</evidence>
<dbReference type="SMART" id="SM00825">
    <property type="entry name" value="PKS_KS"/>
    <property type="match status" value="1"/>
</dbReference>
<feature type="domain" description="Carrier" evidence="9">
    <location>
        <begin position="1773"/>
        <end position="1848"/>
    </location>
</feature>
<dbReference type="PROSITE" id="PS52019">
    <property type="entry name" value="PKS_MFAS_DH"/>
    <property type="match status" value="1"/>
</dbReference>
<feature type="region of interest" description="Disordered" evidence="8">
    <location>
        <begin position="1854"/>
        <end position="1878"/>
    </location>
</feature>
<dbReference type="PANTHER" id="PTHR43775:SF37">
    <property type="entry name" value="SI:DKEY-61P9.11"/>
    <property type="match status" value="1"/>
</dbReference>
<accession>A0A450RV85</accession>
<dbReference type="Pfam" id="PF21089">
    <property type="entry name" value="PKS_DH_N"/>
    <property type="match status" value="1"/>
</dbReference>
<dbReference type="SMART" id="SM00826">
    <property type="entry name" value="PKS_DH"/>
    <property type="match status" value="1"/>
</dbReference>
<evidence type="ECO:0000256" key="3">
    <source>
        <dbReference type="ARBA" id="ARBA00022450"/>
    </source>
</evidence>
<evidence type="ECO:0000256" key="8">
    <source>
        <dbReference type="SAM" id="MobiDB-lite"/>
    </source>
</evidence>
<dbReference type="PROSITE" id="PS52004">
    <property type="entry name" value="KS3_2"/>
    <property type="match status" value="1"/>
</dbReference>
<dbReference type="SUPFAM" id="SSF55048">
    <property type="entry name" value="Probable ACP-binding domain of malonyl-CoA ACP transacylase"/>
    <property type="match status" value="1"/>
</dbReference>
<feature type="domain" description="Ketosynthase family 3 (KS3)" evidence="10">
    <location>
        <begin position="36"/>
        <end position="464"/>
    </location>
</feature>
<evidence type="ECO:0000256" key="1">
    <source>
        <dbReference type="ARBA" id="ARBA00005194"/>
    </source>
</evidence>
<evidence type="ECO:0000256" key="4">
    <source>
        <dbReference type="ARBA" id="ARBA00022553"/>
    </source>
</evidence>
<dbReference type="Pfam" id="PF14765">
    <property type="entry name" value="PS-DH"/>
    <property type="match status" value="1"/>
</dbReference>
<feature type="domain" description="PKS/mFAS DH" evidence="11">
    <location>
        <begin position="938"/>
        <end position="1240"/>
    </location>
</feature>
<dbReference type="SMART" id="SM00827">
    <property type="entry name" value="PKS_AT"/>
    <property type="match status" value="1"/>
</dbReference>
<dbReference type="InterPro" id="IPR013968">
    <property type="entry name" value="PKS_KR"/>
</dbReference>
<dbReference type="CDD" id="cd08955">
    <property type="entry name" value="KR_2_FAS_SDR_x"/>
    <property type="match status" value="1"/>
</dbReference>
<dbReference type="Pfam" id="PF02801">
    <property type="entry name" value="Ketoacyl-synt_C"/>
    <property type="match status" value="1"/>
</dbReference>
<dbReference type="Gene3D" id="3.30.70.3290">
    <property type="match status" value="1"/>
</dbReference>
<dbReference type="InterPro" id="IPR049551">
    <property type="entry name" value="PKS_DH_C"/>
</dbReference>
<dbReference type="Pfam" id="PF00550">
    <property type="entry name" value="PP-binding"/>
    <property type="match status" value="1"/>
</dbReference>
<comment type="function">
    <text evidence="6">Involved in production of the polyketide antibiotic thailandamide.</text>
</comment>
<dbReference type="InterPro" id="IPR020807">
    <property type="entry name" value="PKS_DH"/>
</dbReference>
<dbReference type="GO" id="GO:0006633">
    <property type="term" value="P:fatty acid biosynthetic process"/>
    <property type="evidence" value="ECO:0007669"/>
    <property type="project" value="UniProtKB-UniPathway"/>
</dbReference>
<sequence>MPDLESRIEQSSPLKRAIFALKQAQSRLDALELARKEPIAVIGMGCRFPGADNPDAFWRLLREGVDAMTDVPPERWDIDAFYDPDPDAPGKVYTRQAGFVSGIDRFDPQFFGISPREAVDMDPQQRLFLEVAWEALEDAAQIPGELIDRPVGVFAGASWTEYGGLQLFGRPENITPYTITGTGLCFIAGRVSYVLGLQGPSFPVDTACSASLVAIHLACQSLRSGESQLALAGGVNLNLMPEATVSFSRVRALSPDGRCKTFDAAADGYARGEGCGVVVLKRLSDARADGDNILALLRGSAVVHDGISSGFTVPNKLSQVKTIRQALDNAGLTPGDVDYIEAHGTGTALGDPIEAGALGMVFGKERSPDFPLTIGSVKTNFGHLEAAAGIAGFLKIVLSLQHETIPPHLHFKNPSPDIDWENLPFRVPVEGLAWPRGEGEDRRRVAGVSSFGMSGTNAHVILEEAPAADRGEPASPNESVSLAPERTLHLLTLSARDEAALREMAGSYAAWLEEHPDVPFGDVCFTANTGRSRFEHRLALAADSSQDAKEQLRAASYITGRAGKGKPKTVFLFTGQGAEYPGMGRGLFDTEPVFRETIDRCGAILGEYDVPLLALLYPDGSDDGPVLSTDMRWLQPVLFALEVALARLWQSWGVKPDVVMGHSIGEYVAACVAGVFSLEDGLKLVANRGRLMQSCKEGRMLAVSVSEEKALKIIVPFRDQVSVATINAPESVVLSGESRVIERIEIDLAGNEGVDTKLLPIPRASHSPLMEPVLAEFQEIVASVALSRPKVALCSNVTGGIVTDEVTDPAYWARHLRQPVRFAKSVRTLYEQGFDTFLEVGPRPALLGMAGQCLPDDADTTRMGWIPSLREGEDDSGQLLRSLGAWCTRGGEPDWRVLDGGEGARRKVQLPTYPFQRSRYWLDKTRLAPRTAHERPDHLLLGRRLSLRGADNIHFQAEIDLLSNPWLADHRVFDVAVLPAAGYLEMALAAGNVLSRGPEGRAPTEEARRVAMPSRIENVTIEQAMILPEEEAITVQLVLAPREGGYEFRVSSLGAGDRWTDHMTGRLLMDPEMPEAAPEMIDLDAIRAQCPTEVTADTHYQNRRKQKLNYGPNFQGVKQLYRGEGIVLGEIEIPESLRRDMGEYQLHPVLLDSAFQTLLELMEASEDTYLPIALGALHLYRSTGVLSDADGHRRLWSLARIREIDEKNLLADIVLFDGAGIPIAEVKGMAGGRVDPETLRRYFRKQSDEIYEIAWRESPRQSGGAKGTIPSVERETGSWLILADSAGFGQELAARLKERGNRCVLAYAGTGAAVGARHASPLPGGNTHTLDPTDPAAFRSLFQEAFPPDAPPLRGIVFLWALDAPDGPELTARALAAAQRLVLGGALHLVQALIEQGKDAKLWLVTRNAVTTGGEPKPLAVAQAPLWGMGKTIAQEHPELWGGLLDSPTVDDLLGETEGGETTGEKGDSPQENQIVWRDGKRYVPRLIRSEPPSANPPPLQTDASYLITGGLGGLGLTVARSLVDQGARNLVLMGRRAPSGEAKEVLRALEQIGVRVMVASADVADEKRMVALFREMAERMPPLKGIVHTAGILDDGVLRKQTLDRFERVLAPKVTGSWLLHTLTRDLSLDFFVNFSSITSLLGSSGQANYAAANAFLDTLAHHRRALGLPGLSVDWGAWGGVGMAANLGEHDRNRLVAMGIELVEPEWGVSMLGRLIGDPAKIQVGISPTDWSRFLGQFPVTPPFLSELGQSSATVDLREELQKRPPGERRDYLTEYVQSELNRVLGFDPSQPMDPDSGFSDMGMDSLMIVESRNRLQVGFGCPLPSTLLFKYPTLDKLIAYVTGEVLTSEFAEESRPNAEPEEAEAAVDESEAALDKVKQLSEEELEKLIAGKFQAVD</sequence>